<dbReference type="PANTHER" id="PTHR38826:SF5">
    <property type="entry name" value="RIBONUCLEASE VAPC13"/>
    <property type="match status" value="1"/>
</dbReference>
<dbReference type="GO" id="GO:0090729">
    <property type="term" value="F:toxin activity"/>
    <property type="evidence" value="ECO:0007669"/>
    <property type="project" value="UniProtKB-KW"/>
</dbReference>
<keyword evidence="1 5" id="KW-1277">Toxin-antitoxin system</keyword>
<dbReference type="Gene3D" id="3.40.50.1010">
    <property type="entry name" value="5'-nuclease"/>
    <property type="match status" value="1"/>
</dbReference>
<comment type="function">
    <text evidence="5">Toxic component of a toxin-antitoxin (TA) system. An RNase.</text>
</comment>
<gene>
    <name evidence="5" type="primary">vapC</name>
    <name evidence="7" type="ORF">A3B02_02795</name>
</gene>
<name>A0A1F7J950_9BACT</name>
<keyword evidence="5" id="KW-0460">Magnesium</keyword>
<dbReference type="CDD" id="cd09854">
    <property type="entry name" value="PIN_VapC-like"/>
    <property type="match status" value="1"/>
</dbReference>
<sequence>MKQSTYYLDTNIFLYAADVDSPYHKDCKNIIIHADTSTGQDPYYIVTSTEVIQEIVHVSQRLGLHEKGLKIAALALKHCQECIAIDLDVVAIYLQLMKKHPTAMSRDIIQVAVCLNQGIQKIITCDKDFDTFKELQILTPGKAVDEIYSQLK</sequence>
<proteinExistence type="inferred from homology"/>
<reference evidence="7 8" key="1">
    <citation type="journal article" date="2016" name="Nat. Commun.">
        <title>Thousands of microbial genomes shed light on interconnected biogeochemical processes in an aquifer system.</title>
        <authorList>
            <person name="Anantharaman K."/>
            <person name="Brown C.T."/>
            <person name="Hug L.A."/>
            <person name="Sharon I."/>
            <person name="Castelle C.J."/>
            <person name="Probst A.J."/>
            <person name="Thomas B.C."/>
            <person name="Singh A."/>
            <person name="Wilkins M.J."/>
            <person name="Karaoz U."/>
            <person name="Brodie E.L."/>
            <person name="Williams K.H."/>
            <person name="Hubbard S.S."/>
            <person name="Banfield J.F."/>
        </authorList>
    </citation>
    <scope>NUCLEOTIDE SEQUENCE [LARGE SCALE GENOMIC DNA]</scope>
</reference>
<keyword evidence="2 5" id="KW-0540">Nuclease</keyword>
<evidence type="ECO:0000313" key="7">
    <source>
        <dbReference type="EMBL" id="OGK52144.1"/>
    </source>
</evidence>
<keyword evidence="4 5" id="KW-0378">Hydrolase</keyword>
<keyword evidence="5" id="KW-0800">Toxin</keyword>
<dbReference type="InterPro" id="IPR022907">
    <property type="entry name" value="VapC_family"/>
</dbReference>
<evidence type="ECO:0000256" key="3">
    <source>
        <dbReference type="ARBA" id="ARBA00022723"/>
    </source>
</evidence>
<dbReference type="Proteomes" id="UP000178914">
    <property type="component" value="Unassembled WGS sequence"/>
</dbReference>
<feature type="domain" description="PIN" evidence="6">
    <location>
        <begin position="4"/>
        <end position="131"/>
    </location>
</feature>
<evidence type="ECO:0000256" key="2">
    <source>
        <dbReference type="ARBA" id="ARBA00022722"/>
    </source>
</evidence>
<evidence type="ECO:0000256" key="5">
    <source>
        <dbReference type="HAMAP-Rule" id="MF_00265"/>
    </source>
</evidence>
<dbReference type="GO" id="GO:0016787">
    <property type="term" value="F:hydrolase activity"/>
    <property type="evidence" value="ECO:0007669"/>
    <property type="project" value="UniProtKB-KW"/>
</dbReference>
<evidence type="ECO:0000256" key="1">
    <source>
        <dbReference type="ARBA" id="ARBA00022649"/>
    </source>
</evidence>
<feature type="binding site" evidence="5">
    <location>
        <position position="9"/>
    </location>
    <ligand>
        <name>Mg(2+)</name>
        <dbReference type="ChEBI" id="CHEBI:18420"/>
    </ligand>
</feature>
<accession>A0A1F7J950</accession>
<dbReference type="HAMAP" id="MF_00265">
    <property type="entry name" value="VapC_Nob1"/>
    <property type="match status" value="1"/>
</dbReference>
<evidence type="ECO:0000256" key="4">
    <source>
        <dbReference type="ARBA" id="ARBA00022801"/>
    </source>
</evidence>
<evidence type="ECO:0000313" key="8">
    <source>
        <dbReference type="Proteomes" id="UP000178914"/>
    </source>
</evidence>
<dbReference type="EMBL" id="MGAS01000012">
    <property type="protein sequence ID" value="OGK52144.1"/>
    <property type="molecule type" value="Genomic_DNA"/>
</dbReference>
<protein>
    <recommendedName>
        <fullName evidence="5">Ribonuclease VapC</fullName>
        <shortName evidence="5">RNase VapC</shortName>
        <ecNumber evidence="5">3.1.-.-</ecNumber>
    </recommendedName>
    <alternativeName>
        <fullName evidence="5">Toxin VapC</fullName>
    </alternativeName>
</protein>
<dbReference type="InterPro" id="IPR029060">
    <property type="entry name" value="PIN-like_dom_sf"/>
</dbReference>
<dbReference type="SMART" id="SM00670">
    <property type="entry name" value="PINc"/>
    <property type="match status" value="1"/>
</dbReference>
<dbReference type="Pfam" id="PF01850">
    <property type="entry name" value="PIN"/>
    <property type="match status" value="1"/>
</dbReference>
<feature type="binding site" evidence="5">
    <location>
        <position position="107"/>
    </location>
    <ligand>
        <name>Mg(2+)</name>
        <dbReference type="ChEBI" id="CHEBI:18420"/>
    </ligand>
</feature>
<dbReference type="InterPro" id="IPR052106">
    <property type="entry name" value="PINc/VapC_TA"/>
</dbReference>
<dbReference type="InterPro" id="IPR002716">
    <property type="entry name" value="PIN_dom"/>
</dbReference>
<dbReference type="EC" id="3.1.-.-" evidence="5"/>
<evidence type="ECO:0000259" key="6">
    <source>
        <dbReference type="SMART" id="SM00670"/>
    </source>
</evidence>
<dbReference type="GO" id="GO:0004540">
    <property type="term" value="F:RNA nuclease activity"/>
    <property type="evidence" value="ECO:0007669"/>
    <property type="project" value="InterPro"/>
</dbReference>
<dbReference type="SUPFAM" id="SSF88723">
    <property type="entry name" value="PIN domain-like"/>
    <property type="match status" value="1"/>
</dbReference>
<dbReference type="STRING" id="1802068.A3B02_02795"/>
<comment type="cofactor">
    <cofactor evidence="5">
        <name>Mg(2+)</name>
        <dbReference type="ChEBI" id="CHEBI:18420"/>
    </cofactor>
</comment>
<dbReference type="AlphaFoldDB" id="A0A1F7J950"/>
<comment type="caution">
    <text evidence="7">The sequence shown here is derived from an EMBL/GenBank/DDBJ whole genome shotgun (WGS) entry which is preliminary data.</text>
</comment>
<dbReference type="GO" id="GO:0000287">
    <property type="term" value="F:magnesium ion binding"/>
    <property type="evidence" value="ECO:0007669"/>
    <property type="project" value="UniProtKB-UniRule"/>
</dbReference>
<comment type="similarity">
    <text evidence="5">Belongs to the PINc/VapC protein family.</text>
</comment>
<keyword evidence="3 5" id="KW-0479">Metal-binding</keyword>
<dbReference type="PANTHER" id="PTHR38826">
    <property type="entry name" value="RIBONUCLEASE VAPC13"/>
    <property type="match status" value="1"/>
</dbReference>
<organism evidence="7 8">
    <name type="scientific">Candidatus Roizmanbacteria bacterium RIFCSPLOWO2_01_FULL_42_14</name>
    <dbReference type="NCBI Taxonomy" id="1802068"/>
    <lineage>
        <taxon>Bacteria</taxon>
        <taxon>Candidatus Roizmaniibacteriota</taxon>
    </lineage>
</organism>